<dbReference type="Gene3D" id="3.40.50.720">
    <property type="entry name" value="NAD(P)-binding Rossmann-like Domain"/>
    <property type="match status" value="1"/>
</dbReference>
<dbReference type="RefSeq" id="WP_040106016.1">
    <property type="nucleotide sequence ID" value="NZ_JABEVU030000001.1"/>
</dbReference>
<feature type="domain" description="GFO/IDH/MocA-like oxidoreductase" evidence="2">
    <location>
        <begin position="137"/>
        <end position="246"/>
    </location>
</feature>
<protein>
    <submittedName>
        <fullName evidence="3 4">Oxidoreductase</fullName>
    </submittedName>
</protein>
<dbReference type="Proteomes" id="UP000527860">
    <property type="component" value="Unassembled WGS sequence"/>
</dbReference>
<reference evidence="6" key="2">
    <citation type="submission" date="2020-04" db="EMBL/GenBank/DDBJ databases">
        <title>Genome analysis and biological profiling of marine Cellulosimicrobium funkei MOSEL-ME6.</title>
        <authorList>
            <person name="Tanveer F."/>
            <person name="Xie Y."/>
            <person name="Shinwari Z.K."/>
        </authorList>
    </citation>
    <scope>NUCLEOTIDE SEQUENCE [LARGE SCALE GENOMIC DNA]</scope>
    <source>
        <strain evidence="6">MOSEL-ME25</strain>
    </source>
</reference>
<evidence type="ECO:0000313" key="6">
    <source>
        <dbReference type="Proteomes" id="UP000527860"/>
    </source>
</evidence>
<dbReference type="Proteomes" id="UP000031546">
    <property type="component" value="Unassembled WGS sequence"/>
</dbReference>
<dbReference type="AlphaFoldDB" id="A0A0C2DKL5"/>
<dbReference type="PANTHER" id="PTHR43054">
    <property type="match status" value="1"/>
</dbReference>
<organism evidence="3 5">
    <name type="scientific">Salinicoccus roseus</name>
    <dbReference type="NCBI Taxonomy" id="45670"/>
    <lineage>
        <taxon>Bacteria</taxon>
        <taxon>Bacillati</taxon>
        <taxon>Bacillota</taxon>
        <taxon>Bacilli</taxon>
        <taxon>Bacillales</taxon>
        <taxon>Staphylococcaceae</taxon>
        <taxon>Salinicoccus</taxon>
    </lineage>
</organism>
<dbReference type="InterPro" id="IPR000683">
    <property type="entry name" value="Gfo/Idh/MocA-like_OxRdtase_N"/>
</dbReference>
<dbReference type="EMBL" id="JABEVU030000001">
    <property type="protein sequence ID" value="MDB0580651.1"/>
    <property type="molecule type" value="Genomic_DNA"/>
</dbReference>
<dbReference type="InterPro" id="IPR036291">
    <property type="entry name" value="NAD(P)-bd_dom_sf"/>
</dbReference>
<dbReference type="OrthoDB" id="9815825at2"/>
<evidence type="ECO:0000259" key="2">
    <source>
        <dbReference type="Pfam" id="PF22725"/>
    </source>
</evidence>
<dbReference type="Pfam" id="PF22725">
    <property type="entry name" value="GFO_IDH_MocA_C3"/>
    <property type="match status" value="1"/>
</dbReference>
<keyword evidence="6" id="KW-1185">Reference proteome</keyword>
<dbReference type="STRING" id="45670.SN16_07550"/>
<dbReference type="PANTHER" id="PTHR43054:SF1">
    <property type="entry name" value="SCYLLO-INOSITOL 2-DEHYDROGENASE (NADP(+)) IOLU"/>
    <property type="match status" value="1"/>
</dbReference>
<evidence type="ECO:0000313" key="5">
    <source>
        <dbReference type="Proteomes" id="UP000031546"/>
    </source>
</evidence>
<dbReference type="EMBL" id="JXII01000006">
    <property type="protein sequence ID" value="KIH70558.1"/>
    <property type="molecule type" value="Genomic_DNA"/>
</dbReference>
<dbReference type="Pfam" id="PF01408">
    <property type="entry name" value="GFO_IDH_MocA"/>
    <property type="match status" value="1"/>
</dbReference>
<proteinExistence type="predicted"/>
<dbReference type="SUPFAM" id="SSF51735">
    <property type="entry name" value="NAD(P)-binding Rossmann-fold domains"/>
    <property type="match status" value="1"/>
</dbReference>
<accession>A0A0C2DKL5</accession>
<dbReference type="GeneID" id="77845406"/>
<gene>
    <name evidence="4" type="ORF">F7P68_0008920</name>
    <name evidence="3" type="ORF">SN16_07550</name>
</gene>
<dbReference type="SUPFAM" id="SSF55347">
    <property type="entry name" value="Glyceraldehyde-3-phosphate dehydrogenase-like, C-terminal domain"/>
    <property type="match status" value="1"/>
</dbReference>
<evidence type="ECO:0000259" key="1">
    <source>
        <dbReference type="Pfam" id="PF01408"/>
    </source>
</evidence>
<reference evidence="4" key="3">
    <citation type="submission" date="2020-04" db="EMBL/GenBank/DDBJ databases">
        <authorList>
            <person name="Tanveer F."/>
            <person name="Xie Y."/>
            <person name="Shinwari Z.K."/>
        </authorList>
    </citation>
    <scope>NUCLEOTIDE SEQUENCE</scope>
    <source>
        <strain evidence="4">MOSEL-ME25</strain>
    </source>
</reference>
<evidence type="ECO:0000313" key="4">
    <source>
        <dbReference type="EMBL" id="MDB0580651.1"/>
    </source>
</evidence>
<feature type="domain" description="Gfo/Idh/MocA-like oxidoreductase N-terminal" evidence="1">
    <location>
        <begin position="2"/>
        <end position="117"/>
    </location>
</feature>
<reference evidence="4 6" key="4">
    <citation type="submission" date="2022-12" db="EMBL/GenBank/DDBJ databases">
        <title>Genome analysis and biological profiling of marine Salinicoccus roseus MOSEL-ME25.</title>
        <authorList>
            <person name="Mirza F.T."/>
            <person name="Xie Y."/>
            <person name="Shinwari Z.K."/>
        </authorList>
    </citation>
    <scope>NUCLEOTIDE SEQUENCE [LARGE SCALE GENOMIC DNA]</scope>
    <source>
        <strain evidence="4 6">MOSEL-ME25</strain>
    </source>
</reference>
<reference evidence="3 5" key="1">
    <citation type="submission" date="2015-01" db="EMBL/GenBank/DDBJ databases">
        <title>Genome sequences of high lactate-tolerant strain Salinicoccus roseus W12 with industrial interest.</title>
        <authorList>
            <person name="Wang H."/>
            <person name="Yu B."/>
        </authorList>
    </citation>
    <scope>NUCLEOTIDE SEQUENCE [LARGE SCALE GENOMIC DNA]</scope>
    <source>
        <strain evidence="3 5">W12</strain>
    </source>
</reference>
<dbReference type="GO" id="GO:0000166">
    <property type="term" value="F:nucleotide binding"/>
    <property type="evidence" value="ECO:0007669"/>
    <property type="project" value="InterPro"/>
</dbReference>
<sequence length="327" mass="36246">MKIATIGSGFIVDRFMEAARQVDGIEVYGVYSRTEERAKAFAEKHAVQNYFTDVDAMLADQGYDTVYIASPNSLHYEYAKAALDSDKHIICEKPFTSTVEELETLIELSRDKGLFLFEAVTGIHLPHFRAIEQELHKVGDLKIIQANYSQYSSRYDKLKAGEVPNVFNLEFSGGALADLNIYNLHFVIRLLGRPEAVTYVPNKFEGGVDTSGVCVLQYGNSVATCIGSKDTKSENSILLQGDAGYIKVNGSANIIDSVEVVANGEEELIDLGQNPNNMVAELEDFEAMYRSRDHGAAEAWLEHSVSVMETFEKARESAGIIYPADRK</sequence>
<name>A0A0C2DKL5_9STAP</name>
<evidence type="ECO:0000313" key="3">
    <source>
        <dbReference type="EMBL" id="KIH70558.1"/>
    </source>
</evidence>
<dbReference type="InterPro" id="IPR055170">
    <property type="entry name" value="GFO_IDH_MocA-like_dom"/>
</dbReference>
<comment type="caution">
    <text evidence="3">The sequence shown here is derived from an EMBL/GenBank/DDBJ whole genome shotgun (WGS) entry which is preliminary data.</text>
</comment>
<dbReference type="Gene3D" id="3.30.360.10">
    <property type="entry name" value="Dihydrodipicolinate Reductase, domain 2"/>
    <property type="match status" value="1"/>
</dbReference>